<sequence>MAQDHVDVGTVRNLNLEDDIKTPEQLPSTSSWILANMGGRCWRGVATRWKKGTEGTEKREGRYGGECLFKLVRISSKSTTSHQTRPPSQDVSKLESGWATPWYRISENGKAGVLVLNGHAMVSEAGKP</sequence>
<accession>B0DCH9</accession>
<proteinExistence type="predicted"/>
<dbReference type="Proteomes" id="UP000001194">
    <property type="component" value="Unassembled WGS sequence"/>
</dbReference>
<evidence type="ECO:0000313" key="2">
    <source>
        <dbReference type="Proteomes" id="UP000001194"/>
    </source>
</evidence>
<reference evidence="1 2" key="1">
    <citation type="journal article" date="2008" name="Nature">
        <title>The genome of Laccaria bicolor provides insights into mycorrhizal symbiosis.</title>
        <authorList>
            <person name="Martin F."/>
            <person name="Aerts A."/>
            <person name="Ahren D."/>
            <person name="Brun A."/>
            <person name="Danchin E.G.J."/>
            <person name="Duchaussoy F."/>
            <person name="Gibon J."/>
            <person name="Kohler A."/>
            <person name="Lindquist E."/>
            <person name="Pereda V."/>
            <person name="Salamov A."/>
            <person name="Shapiro H.J."/>
            <person name="Wuyts J."/>
            <person name="Blaudez D."/>
            <person name="Buee M."/>
            <person name="Brokstein P."/>
            <person name="Canbaeck B."/>
            <person name="Cohen D."/>
            <person name="Courty P.E."/>
            <person name="Coutinho P.M."/>
            <person name="Delaruelle C."/>
            <person name="Detter J.C."/>
            <person name="Deveau A."/>
            <person name="DiFazio S."/>
            <person name="Duplessis S."/>
            <person name="Fraissinet-Tachet L."/>
            <person name="Lucic E."/>
            <person name="Frey-Klett P."/>
            <person name="Fourrey C."/>
            <person name="Feussner I."/>
            <person name="Gay G."/>
            <person name="Grimwood J."/>
            <person name="Hoegger P.J."/>
            <person name="Jain P."/>
            <person name="Kilaru S."/>
            <person name="Labbe J."/>
            <person name="Lin Y.C."/>
            <person name="Legue V."/>
            <person name="Le Tacon F."/>
            <person name="Marmeisse R."/>
            <person name="Melayah D."/>
            <person name="Montanini B."/>
            <person name="Muratet M."/>
            <person name="Nehls U."/>
            <person name="Niculita-Hirzel H."/>
            <person name="Oudot-Le Secq M.P."/>
            <person name="Peter M."/>
            <person name="Quesneville H."/>
            <person name="Rajashekar B."/>
            <person name="Reich M."/>
            <person name="Rouhier N."/>
            <person name="Schmutz J."/>
            <person name="Yin T."/>
            <person name="Chalot M."/>
            <person name="Henrissat B."/>
            <person name="Kuees U."/>
            <person name="Lucas S."/>
            <person name="Van de Peer Y."/>
            <person name="Podila G.K."/>
            <person name="Polle A."/>
            <person name="Pukkila P.J."/>
            <person name="Richardson P.M."/>
            <person name="Rouze P."/>
            <person name="Sanders I.R."/>
            <person name="Stajich J.E."/>
            <person name="Tunlid A."/>
            <person name="Tuskan G."/>
            <person name="Grigoriev I.V."/>
        </authorList>
    </citation>
    <scope>NUCLEOTIDE SEQUENCE [LARGE SCALE GENOMIC DNA]</scope>
    <source>
        <strain evidence="2">S238N-H82 / ATCC MYA-4686</strain>
    </source>
</reference>
<gene>
    <name evidence="1" type="ORF">LACBIDRAFT_327680</name>
</gene>
<dbReference type="AlphaFoldDB" id="B0DCH9"/>
<dbReference type="GeneID" id="6077059"/>
<dbReference type="KEGG" id="lbc:LACBIDRAFT_327680"/>
<dbReference type="RefSeq" id="XP_001881521.1">
    <property type="nucleotide sequence ID" value="XM_001881486.1"/>
</dbReference>
<dbReference type="EMBL" id="DS547103">
    <property type="protein sequence ID" value="EDR07732.1"/>
    <property type="molecule type" value="Genomic_DNA"/>
</dbReference>
<protein>
    <submittedName>
        <fullName evidence="1">Predicted protein</fullName>
    </submittedName>
</protein>
<name>B0DCH9_LACBS</name>
<dbReference type="InParanoid" id="B0DCH9"/>
<evidence type="ECO:0000313" key="1">
    <source>
        <dbReference type="EMBL" id="EDR07732.1"/>
    </source>
</evidence>
<keyword evidence="2" id="KW-1185">Reference proteome</keyword>
<organism evidence="2">
    <name type="scientific">Laccaria bicolor (strain S238N-H82 / ATCC MYA-4686)</name>
    <name type="common">Bicoloured deceiver</name>
    <name type="synonym">Laccaria laccata var. bicolor</name>
    <dbReference type="NCBI Taxonomy" id="486041"/>
    <lineage>
        <taxon>Eukaryota</taxon>
        <taxon>Fungi</taxon>
        <taxon>Dikarya</taxon>
        <taxon>Basidiomycota</taxon>
        <taxon>Agaricomycotina</taxon>
        <taxon>Agaricomycetes</taxon>
        <taxon>Agaricomycetidae</taxon>
        <taxon>Agaricales</taxon>
        <taxon>Agaricineae</taxon>
        <taxon>Hydnangiaceae</taxon>
        <taxon>Laccaria</taxon>
    </lineage>
</organism>
<dbReference type="HOGENOM" id="CLU_1959949_0_0_1"/>